<comment type="catalytic activity">
    <reaction evidence="6">
        <text>a 6-O-methyl-2'-deoxyguanosine in DNA + L-cysteinyl-[protein] = S-methyl-L-cysteinyl-[protein] + a 2'-deoxyguanosine in DNA</text>
        <dbReference type="Rhea" id="RHEA:24000"/>
        <dbReference type="Rhea" id="RHEA-COMP:10131"/>
        <dbReference type="Rhea" id="RHEA-COMP:10132"/>
        <dbReference type="Rhea" id="RHEA-COMP:11367"/>
        <dbReference type="Rhea" id="RHEA-COMP:11368"/>
        <dbReference type="ChEBI" id="CHEBI:29950"/>
        <dbReference type="ChEBI" id="CHEBI:82612"/>
        <dbReference type="ChEBI" id="CHEBI:85445"/>
        <dbReference type="ChEBI" id="CHEBI:85448"/>
        <dbReference type="EC" id="2.1.1.63"/>
    </reaction>
</comment>
<keyword evidence="5" id="KW-0234">DNA repair</keyword>
<feature type="domain" description="Methylated-DNA-[protein]-cysteine S-methyltransferase DNA binding" evidence="7">
    <location>
        <begin position="69"/>
        <end position="143"/>
    </location>
</feature>
<protein>
    <submittedName>
        <fullName evidence="8">MGMT family protein</fullName>
    </submittedName>
</protein>
<dbReference type="GO" id="GO:0006281">
    <property type="term" value="P:DNA repair"/>
    <property type="evidence" value="ECO:0007669"/>
    <property type="project" value="UniProtKB-KW"/>
</dbReference>
<evidence type="ECO:0000256" key="1">
    <source>
        <dbReference type="ARBA" id="ARBA00001286"/>
    </source>
</evidence>
<evidence type="ECO:0000256" key="3">
    <source>
        <dbReference type="ARBA" id="ARBA00022679"/>
    </source>
</evidence>
<evidence type="ECO:0000256" key="2">
    <source>
        <dbReference type="ARBA" id="ARBA00022603"/>
    </source>
</evidence>
<organism evidence="8">
    <name type="scientific">Geoglobus ahangari</name>
    <dbReference type="NCBI Taxonomy" id="113653"/>
    <lineage>
        <taxon>Archaea</taxon>
        <taxon>Methanobacteriati</taxon>
        <taxon>Methanobacteriota</taxon>
        <taxon>Archaeoglobi</taxon>
        <taxon>Archaeoglobales</taxon>
        <taxon>Archaeoglobaceae</taxon>
        <taxon>Geoglobus</taxon>
    </lineage>
</organism>
<dbReference type="AlphaFoldDB" id="A0A7C3YNM8"/>
<gene>
    <name evidence="8" type="ORF">ENX77_04065</name>
</gene>
<evidence type="ECO:0000313" key="8">
    <source>
        <dbReference type="EMBL" id="HGE66286.1"/>
    </source>
</evidence>
<keyword evidence="4" id="KW-0227">DNA damage</keyword>
<dbReference type="InterPro" id="IPR036217">
    <property type="entry name" value="MethylDNA_cys_MeTrfase_DNAb"/>
</dbReference>
<keyword evidence="3" id="KW-0808">Transferase</keyword>
<dbReference type="GO" id="GO:0003908">
    <property type="term" value="F:methylated-DNA-[protein]-cysteine S-methyltransferase activity"/>
    <property type="evidence" value="ECO:0007669"/>
    <property type="project" value="UniProtKB-EC"/>
</dbReference>
<comment type="catalytic activity">
    <reaction evidence="1">
        <text>a 4-O-methyl-thymidine in DNA + L-cysteinyl-[protein] = a thymidine in DNA + S-methyl-L-cysteinyl-[protein]</text>
        <dbReference type="Rhea" id="RHEA:53428"/>
        <dbReference type="Rhea" id="RHEA-COMP:10131"/>
        <dbReference type="Rhea" id="RHEA-COMP:10132"/>
        <dbReference type="Rhea" id="RHEA-COMP:13555"/>
        <dbReference type="Rhea" id="RHEA-COMP:13556"/>
        <dbReference type="ChEBI" id="CHEBI:29950"/>
        <dbReference type="ChEBI" id="CHEBI:82612"/>
        <dbReference type="ChEBI" id="CHEBI:137386"/>
        <dbReference type="ChEBI" id="CHEBI:137387"/>
        <dbReference type="EC" id="2.1.1.63"/>
    </reaction>
</comment>
<evidence type="ECO:0000259" key="7">
    <source>
        <dbReference type="Pfam" id="PF01035"/>
    </source>
</evidence>
<proteinExistence type="predicted"/>
<dbReference type="CDD" id="cd06445">
    <property type="entry name" value="ATase"/>
    <property type="match status" value="1"/>
</dbReference>
<dbReference type="SUPFAM" id="SSF46767">
    <property type="entry name" value="Methylated DNA-protein cysteine methyltransferase, C-terminal domain"/>
    <property type="match status" value="1"/>
</dbReference>
<dbReference type="NCBIfam" id="TIGR00589">
    <property type="entry name" value="ogt"/>
    <property type="match status" value="1"/>
</dbReference>
<dbReference type="Gene3D" id="1.10.10.10">
    <property type="entry name" value="Winged helix-like DNA-binding domain superfamily/Winged helix DNA-binding domain"/>
    <property type="match status" value="1"/>
</dbReference>
<evidence type="ECO:0000256" key="5">
    <source>
        <dbReference type="ARBA" id="ARBA00023204"/>
    </source>
</evidence>
<dbReference type="EMBL" id="DTPI01000028">
    <property type="protein sequence ID" value="HGE66286.1"/>
    <property type="molecule type" value="Genomic_DNA"/>
</dbReference>
<evidence type="ECO:0000256" key="4">
    <source>
        <dbReference type="ARBA" id="ARBA00022763"/>
    </source>
</evidence>
<sequence length="144" mass="16620">MLERIIVKWDPSFVLEVEKGTVKRAYFGNEGDEIITTDFSKKLKKELRKYFKGTTTDFEWVNVEYPKSSERILKEVRKIPFGKTVTYGDLAKRLRTSPRAVGVALRMNRIPVIIPCHRVVAKRGLGGYSYGIEIKRKLLSLENP</sequence>
<comment type="caution">
    <text evidence="8">The sequence shown here is derived from an EMBL/GenBank/DDBJ whole genome shotgun (WGS) entry which is preliminary data.</text>
</comment>
<dbReference type="InterPro" id="IPR036388">
    <property type="entry name" value="WH-like_DNA-bd_sf"/>
</dbReference>
<dbReference type="PROSITE" id="PS00374">
    <property type="entry name" value="MGMT"/>
    <property type="match status" value="1"/>
</dbReference>
<dbReference type="InterPro" id="IPR014048">
    <property type="entry name" value="MethylDNA_cys_MeTrfase_DNA-bd"/>
</dbReference>
<evidence type="ECO:0000256" key="6">
    <source>
        <dbReference type="ARBA" id="ARBA00049348"/>
    </source>
</evidence>
<keyword evidence="2" id="KW-0489">Methyltransferase</keyword>
<dbReference type="GO" id="GO:0032259">
    <property type="term" value="P:methylation"/>
    <property type="evidence" value="ECO:0007669"/>
    <property type="project" value="UniProtKB-KW"/>
</dbReference>
<name>A0A7C3YNM8_9EURY</name>
<dbReference type="InterPro" id="IPR001497">
    <property type="entry name" value="MethylDNA_cys_MeTrfase_AS"/>
</dbReference>
<reference evidence="8" key="1">
    <citation type="journal article" date="2020" name="mSystems">
        <title>Genome- and Community-Level Interaction Insights into Carbon Utilization and Element Cycling Functions of Hydrothermarchaeota in Hydrothermal Sediment.</title>
        <authorList>
            <person name="Zhou Z."/>
            <person name="Liu Y."/>
            <person name="Xu W."/>
            <person name="Pan J."/>
            <person name="Luo Z.H."/>
            <person name="Li M."/>
        </authorList>
    </citation>
    <scope>NUCLEOTIDE SEQUENCE [LARGE SCALE GENOMIC DNA]</scope>
    <source>
        <strain evidence="8">SpSt-97</strain>
    </source>
</reference>
<accession>A0A7C3YNM8</accession>
<dbReference type="PANTHER" id="PTHR10815:SF13">
    <property type="entry name" value="METHYLATED-DNA--PROTEIN-CYSTEINE METHYLTRANSFERASE"/>
    <property type="match status" value="1"/>
</dbReference>
<dbReference type="PANTHER" id="PTHR10815">
    <property type="entry name" value="METHYLATED-DNA--PROTEIN-CYSTEINE METHYLTRANSFERASE"/>
    <property type="match status" value="1"/>
</dbReference>
<dbReference type="Pfam" id="PF01035">
    <property type="entry name" value="DNA_binding_1"/>
    <property type="match status" value="1"/>
</dbReference>